<dbReference type="GO" id="GO:0005737">
    <property type="term" value="C:cytoplasm"/>
    <property type="evidence" value="ECO:0007669"/>
    <property type="project" value="UniProtKB-SubCell"/>
</dbReference>
<dbReference type="Pfam" id="PF09324">
    <property type="entry name" value="Sec7-like_HDS"/>
    <property type="match status" value="1"/>
</dbReference>
<dbReference type="SMART" id="SM00222">
    <property type="entry name" value="Sec7"/>
    <property type="match status" value="1"/>
</dbReference>
<dbReference type="InterPro" id="IPR015403">
    <property type="entry name" value="Mon2/Sec7/BIG1-like_HDS"/>
</dbReference>
<dbReference type="Ensembl" id="ENSLLET00000040785.1">
    <property type="protein sequence ID" value="ENSLLEP00000039213.1"/>
    <property type="gene ID" value="ENSLLEG00000023530.1"/>
</dbReference>
<organism evidence="7 8">
    <name type="scientific">Leptobrachium leishanense</name>
    <name type="common">Leishan spiny toad</name>
    <dbReference type="NCBI Taxonomy" id="445787"/>
    <lineage>
        <taxon>Eukaryota</taxon>
        <taxon>Metazoa</taxon>
        <taxon>Chordata</taxon>
        <taxon>Craniata</taxon>
        <taxon>Vertebrata</taxon>
        <taxon>Euteleostomi</taxon>
        <taxon>Amphibia</taxon>
        <taxon>Batrachia</taxon>
        <taxon>Anura</taxon>
        <taxon>Pelobatoidea</taxon>
        <taxon>Megophryidae</taxon>
        <taxon>Leptobrachium</taxon>
    </lineage>
</organism>
<proteinExistence type="predicted"/>
<feature type="region of interest" description="Disordered" evidence="5">
    <location>
        <begin position="1909"/>
        <end position="1939"/>
    </location>
</feature>
<accession>A0A8C5QLG4</accession>
<evidence type="ECO:0000256" key="4">
    <source>
        <dbReference type="ARBA" id="ARBA00023136"/>
    </source>
</evidence>
<gene>
    <name evidence="7" type="primary">ARFGEF3</name>
</gene>
<dbReference type="PANTHER" id="PTHR10663:SF344">
    <property type="entry name" value="BREFELDIN A-INHIBITED GUANINE NUCLEOTIDE-EXCHANGE PROTEIN 3"/>
    <property type="match status" value="1"/>
</dbReference>
<protein>
    <submittedName>
        <fullName evidence="7">ARFGEF family member 3</fullName>
    </submittedName>
</protein>
<evidence type="ECO:0000313" key="8">
    <source>
        <dbReference type="Proteomes" id="UP000694569"/>
    </source>
</evidence>
<dbReference type="GeneTree" id="ENSGT00530000064150"/>
<dbReference type="SUPFAM" id="SSF48371">
    <property type="entry name" value="ARM repeat"/>
    <property type="match status" value="1"/>
</dbReference>
<feature type="domain" description="SEC7" evidence="6">
    <location>
        <begin position="623"/>
        <end position="839"/>
    </location>
</feature>
<dbReference type="InterPro" id="IPR000904">
    <property type="entry name" value="Sec7_dom"/>
</dbReference>
<feature type="compositionally biased region" description="Basic and acidic residues" evidence="5">
    <location>
        <begin position="2020"/>
        <end position="2033"/>
    </location>
</feature>
<evidence type="ECO:0000256" key="5">
    <source>
        <dbReference type="SAM" id="MobiDB-lite"/>
    </source>
</evidence>
<keyword evidence="8" id="KW-1185">Reference proteome</keyword>
<dbReference type="Pfam" id="PF20252">
    <property type="entry name" value="BIG2_C"/>
    <property type="match status" value="1"/>
</dbReference>
<dbReference type="InterPro" id="IPR016024">
    <property type="entry name" value="ARM-type_fold"/>
</dbReference>
<evidence type="ECO:0000256" key="3">
    <source>
        <dbReference type="ARBA" id="ARBA00022490"/>
    </source>
</evidence>
<dbReference type="PANTHER" id="PTHR10663">
    <property type="entry name" value="GUANYL-NUCLEOTIDE EXCHANGE FACTOR"/>
    <property type="match status" value="1"/>
</dbReference>
<reference evidence="7" key="2">
    <citation type="submission" date="2025-09" db="UniProtKB">
        <authorList>
            <consortium name="Ensembl"/>
        </authorList>
    </citation>
    <scope>IDENTIFICATION</scope>
</reference>
<dbReference type="InterPro" id="IPR035999">
    <property type="entry name" value="Sec7_dom_sf"/>
</dbReference>
<dbReference type="InterPro" id="IPR046455">
    <property type="entry name" value="Sec7/BIG1-like_C"/>
</dbReference>
<keyword evidence="3" id="KW-0963">Cytoplasm</keyword>
<evidence type="ECO:0000313" key="7">
    <source>
        <dbReference type="Ensembl" id="ENSLLEP00000039213.1"/>
    </source>
</evidence>
<dbReference type="InterPro" id="IPR032629">
    <property type="entry name" value="DCB_dom"/>
</dbReference>
<dbReference type="GO" id="GO:0032012">
    <property type="term" value="P:regulation of ARF protein signal transduction"/>
    <property type="evidence" value="ECO:0007669"/>
    <property type="project" value="InterPro"/>
</dbReference>
<dbReference type="GO" id="GO:0016020">
    <property type="term" value="C:membrane"/>
    <property type="evidence" value="ECO:0007669"/>
    <property type="project" value="UniProtKB-SubCell"/>
</dbReference>
<feature type="region of interest" description="Disordered" evidence="5">
    <location>
        <begin position="654"/>
        <end position="686"/>
    </location>
</feature>
<evidence type="ECO:0000256" key="1">
    <source>
        <dbReference type="ARBA" id="ARBA00004370"/>
    </source>
</evidence>
<dbReference type="Pfam" id="PF16213">
    <property type="entry name" value="DCB"/>
    <property type="match status" value="1"/>
</dbReference>
<dbReference type="Proteomes" id="UP000694569">
    <property type="component" value="Unplaced"/>
</dbReference>
<feature type="region of interest" description="Disordered" evidence="5">
    <location>
        <begin position="2003"/>
        <end position="2060"/>
    </location>
</feature>
<dbReference type="SUPFAM" id="SSF48425">
    <property type="entry name" value="Sec7 domain"/>
    <property type="match status" value="1"/>
</dbReference>
<reference evidence="7" key="1">
    <citation type="submission" date="2025-08" db="UniProtKB">
        <authorList>
            <consortium name="Ensembl"/>
        </authorList>
    </citation>
    <scope>IDENTIFICATION</scope>
</reference>
<dbReference type="OrthoDB" id="10002886at2759"/>
<dbReference type="Gene3D" id="1.10.1000.11">
    <property type="entry name" value="Arf Nucleotide-binding Site Opener,domain 2"/>
    <property type="match status" value="1"/>
</dbReference>
<feature type="compositionally biased region" description="Basic and acidic residues" evidence="5">
    <location>
        <begin position="2050"/>
        <end position="2060"/>
    </location>
</feature>
<feature type="compositionally biased region" description="Basic and acidic residues" evidence="5">
    <location>
        <begin position="655"/>
        <end position="664"/>
    </location>
</feature>
<feature type="compositionally biased region" description="Polar residues" evidence="5">
    <location>
        <begin position="2003"/>
        <end position="2013"/>
    </location>
</feature>
<keyword evidence="4" id="KW-0472">Membrane</keyword>
<name>A0A8C5QLG4_9ANUR</name>
<sequence>MEEILKKLQKDASGNKHKAIRDNCCQAIELLQSSEGTRKISPYQLREKCLFPLQLALESKHFKLAQHALAGMQKLLADDRFVSLETDTDERQLLNQMLHSVKVTPLLHEDLQVEVMKVLLCITYTATFELNGSSVLKIAELCFACHNTGSPQLHDMIRESMAHILIALCHRTLPGLLQPLAFLEICIETYISSCHQRSINTAVRATLSQMLSDLTLQLRQKQESPNTEIQDALVDFRSHGPSLESLCDDIVSVLTVLCDKLQAVINENHQLQLLFLECILSMLSSSSSSMHHHKGFMDLIWKQLCPALVVILGNPVHDKTVTSAHNTCVDSECHATGVADQGRGSACSSTAPALSGPVARTIYYVSAELVRLMGSVESMRPVLQSLYHRILLYAPPQNRVEAIKIMKEILSSPQRLFDLAGPCTSELEARKRSISKRKSQLDLLKLIMDGMTEACMKGGIEACYASVSGVCALLGALDELSQGKGLKEEQVHQLLRRVEELRDGGESNRESMEINEADFRWQRRILSSEHTPWEMGTEKSPDISISVTTDTGQTTLEGDLGQTTPEDNIEGQGNNLQSPLNRAARNKDPELEVIDQPDVVQRSHVTVYPDITNFLSVDSRTRSYGSRYSESNFSVDEQDLSRTEFDSCDQYSMAAEKDSGRSDVSDIGSDNCSLADEDQTPRDCSGHRSLRTAALSLKLLKNQEADQHSARLFVQSLEGLIPRLLTLQRMEEVDSTLQNFAYTFCSSLQAGVMHSPGFENGSNITYQTLLNADSLYHVSFYALLLNLKLSNSDYYRKKSALSPVSLKEFMRQIQSSGVSIFFSQAWIEEIYHQVLDRNMLGESGYWGSAEGQCLPLLSMLINIDGLGSSAIGGQLLISESTQSPLPADKNMDTSALAGIAFARFILIGCWKNLIDTLSAPLTGRMAGSSKGLAFILGAEGVKEQNQKERDSICMSLDGLRKAARLSCALGVAANCASALAQMAAASCVQEEKDEKENLEHSDTITQVKQRVEQTLEQMGKLGGYRLHTAHVLCMDAILNVGLEMGSHNQDCWPHVFRVCEYISTLEHTHFRDGTHQPPLTITQSQHISADVEHVSSDSSQEYHAAEEPTLGKSPIIQPVPIHELIKEGCKGRTFDFRGTSLMSGSNAAKAVCTLSTQADKLFEGAADKLNFVALCGFLHQLRKASQAQLFHSASDSVDYSLTMPGEIKSTLDRRSALHLFRLGDVMLRIIRSKSRPLLHVMRCWSLVAPHFVEAACHKERHVSQKAVSFIHDIITEVLADWDELPHFHFCEALFKPFERIMQLELCDEDVQDQVITSIGELVEVCSPKIQSGWRPLFSALENVHSSKSDVKDYLVGEYSMGKHQAPVFDVFEAFLNTDNIQVFANAATDYIMCLMKFVKGLGEIESKEIGDLVPGSASTDLCLPALDYLRKCSQLLAKIYKMPLKPIFLSGRLANLPRRVQERSASSEDGIEAVLSEFDDDTGLIEVWIILLEQLTTAVSNCPRQHQPPTLDLLFELLREVAKVPGPGFAIYAVVHLLLPVMSLWLSRSHGDHSYWEMASANFKHAIGLSCELVVEHLQSFINSDIGYENMINTMLKELFKLLVACVAEPTETISRVGCSCIRYVLVTAGPVFTEEMWRLACCALQDAFSATLEPMKNLLGYFHSGSDSFTGDACEVKVAAPSLSPNAEAEYLRIRAMTQQVFMLDAQCSPKTPNNKEGFEHAQSCVLIIELPPDEKTNGHTQKRSIFLVMGFYKGNFIEENLSFRKLGIPFRTIVVSLLSHQVLLQNLYDILLEEFVKGPTNLDDKAAPTSESKTVGFLRYISMQNLAVIFDLLLDSYRTAREFDARPGLKCLLMKVSGIGGAANLYRQSAMSFNIYFQALVCALLTNQDNITAESVKKLLFEEDEHSTDSSQQYSSEDEDIFEETAQVSPPRGKEKRQWRARIPSLSVQPVSNADWAWLVKRLHKLCMELCNNYIQMHLDLENIDEPTGIKGDPFFILPSFQSETSTPSTGGLSGKETPSEDDRNQMKDQSFENVTTKGFSGEPQSPKIDKKDQGRKKEWWENAGNKIYTIATDKTIAKLMTEYKKRKQQHNLTTFVKDSKLDKKGDLLCSRGQDSPMPQRPQHLMDQTQMRHSFSAGPEILRQEKRSRSGSTVSTFNISTRDAEAQIQAWTNMVLTILNQIQILPDQMFTALQPAVFPCISQLTCHVNDIRVRQAVREWLGRVGRIYEIIL</sequence>
<evidence type="ECO:0000259" key="6">
    <source>
        <dbReference type="SMART" id="SM00222"/>
    </source>
</evidence>
<dbReference type="GO" id="GO:0005085">
    <property type="term" value="F:guanyl-nucleotide exchange factor activity"/>
    <property type="evidence" value="ECO:0007669"/>
    <property type="project" value="InterPro"/>
</dbReference>
<evidence type="ECO:0000256" key="2">
    <source>
        <dbReference type="ARBA" id="ARBA00004496"/>
    </source>
</evidence>
<dbReference type="InterPro" id="IPR023394">
    <property type="entry name" value="Sec7_C_sf"/>
</dbReference>
<comment type="subcellular location">
    <subcellularLocation>
        <location evidence="2">Cytoplasm</location>
    </subcellularLocation>
    <subcellularLocation>
        <location evidence="1">Membrane</location>
    </subcellularLocation>
</comment>